<feature type="compositionally biased region" description="Polar residues" evidence="1">
    <location>
        <begin position="156"/>
        <end position="166"/>
    </location>
</feature>
<feature type="region of interest" description="Disordered" evidence="1">
    <location>
        <begin position="1360"/>
        <end position="1380"/>
    </location>
</feature>
<dbReference type="CDD" id="cd00303">
    <property type="entry name" value="retropepsin_like"/>
    <property type="match status" value="1"/>
</dbReference>
<dbReference type="SUPFAM" id="SSF53098">
    <property type="entry name" value="Ribonuclease H-like"/>
    <property type="match status" value="1"/>
</dbReference>
<dbReference type="PANTHER" id="PTHR48475:SF1">
    <property type="entry name" value="RNASE H TYPE-1 DOMAIN-CONTAINING PROTEIN"/>
    <property type="match status" value="1"/>
</dbReference>
<dbReference type="PROSITE" id="PS50174">
    <property type="entry name" value="G_PATCH"/>
    <property type="match status" value="1"/>
</dbReference>
<dbReference type="Gene3D" id="1.10.340.70">
    <property type="match status" value="1"/>
</dbReference>
<feature type="region of interest" description="Disordered" evidence="1">
    <location>
        <begin position="152"/>
        <end position="175"/>
    </location>
</feature>
<dbReference type="Pfam" id="PF01585">
    <property type="entry name" value="G-patch"/>
    <property type="match status" value="1"/>
</dbReference>
<evidence type="ECO:0000313" key="3">
    <source>
        <dbReference type="EMBL" id="SPD04687.1"/>
    </source>
</evidence>
<dbReference type="EMBL" id="OIVN01002558">
    <property type="protein sequence ID" value="SPD04687.1"/>
    <property type="molecule type" value="Genomic_DNA"/>
</dbReference>
<dbReference type="CDD" id="cd01647">
    <property type="entry name" value="RT_LTR"/>
    <property type="match status" value="1"/>
</dbReference>
<name>A0A2N9GQF5_FAGSY</name>
<dbReference type="Gene3D" id="3.30.420.10">
    <property type="entry name" value="Ribonuclease H-like superfamily/Ribonuclease H"/>
    <property type="match status" value="1"/>
</dbReference>
<evidence type="ECO:0000259" key="2">
    <source>
        <dbReference type="PROSITE" id="PS50174"/>
    </source>
</evidence>
<dbReference type="InterPro" id="IPR000467">
    <property type="entry name" value="G_patch_dom"/>
</dbReference>
<dbReference type="GO" id="GO:0003676">
    <property type="term" value="F:nucleic acid binding"/>
    <property type="evidence" value="ECO:0007669"/>
    <property type="project" value="InterPro"/>
</dbReference>
<dbReference type="Pfam" id="PF00078">
    <property type="entry name" value="RVT_1"/>
    <property type="match status" value="1"/>
</dbReference>
<dbReference type="SMART" id="SM00443">
    <property type="entry name" value="G_patch"/>
    <property type="match status" value="1"/>
</dbReference>
<dbReference type="InterPro" id="IPR021109">
    <property type="entry name" value="Peptidase_aspartic_dom_sf"/>
</dbReference>
<gene>
    <name evidence="3" type="ORF">FSB_LOCUS32569</name>
</gene>
<dbReference type="Gene3D" id="2.40.70.10">
    <property type="entry name" value="Acid Proteases"/>
    <property type="match status" value="1"/>
</dbReference>
<dbReference type="InterPro" id="IPR000477">
    <property type="entry name" value="RT_dom"/>
</dbReference>
<feature type="domain" description="G-patch" evidence="2">
    <location>
        <begin position="475"/>
        <end position="516"/>
    </location>
</feature>
<dbReference type="SUPFAM" id="SSF56672">
    <property type="entry name" value="DNA/RNA polymerases"/>
    <property type="match status" value="1"/>
</dbReference>
<accession>A0A2N9GQF5</accession>
<evidence type="ECO:0000256" key="1">
    <source>
        <dbReference type="SAM" id="MobiDB-lite"/>
    </source>
</evidence>
<dbReference type="PANTHER" id="PTHR48475">
    <property type="entry name" value="RIBONUCLEASE H"/>
    <property type="match status" value="1"/>
</dbReference>
<reference evidence="3" key="1">
    <citation type="submission" date="2018-02" db="EMBL/GenBank/DDBJ databases">
        <authorList>
            <person name="Cohen D.B."/>
            <person name="Kent A.D."/>
        </authorList>
    </citation>
    <scope>NUCLEOTIDE SEQUENCE</scope>
</reference>
<dbReference type="InterPro" id="IPR043502">
    <property type="entry name" value="DNA/RNA_pol_sf"/>
</dbReference>
<dbReference type="InterPro" id="IPR036397">
    <property type="entry name" value="RNaseH_sf"/>
</dbReference>
<dbReference type="InterPro" id="IPR043128">
    <property type="entry name" value="Rev_trsase/Diguanyl_cyclase"/>
</dbReference>
<organism evidence="3">
    <name type="scientific">Fagus sylvatica</name>
    <name type="common">Beechnut</name>
    <dbReference type="NCBI Taxonomy" id="28930"/>
    <lineage>
        <taxon>Eukaryota</taxon>
        <taxon>Viridiplantae</taxon>
        <taxon>Streptophyta</taxon>
        <taxon>Embryophyta</taxon>
        <taxon>Tracheophyta</taxon>
        <taxon>Spermatophyta</taxon>
        <taxon>Magnoliopsida</taxon>
        <taxon>eudicotyledons</taxon>
        <taxon>Gunneridae</taxon>
        <taxon>Pentapetalae</taxon>
        <taxon>rosids</taxon>
        <taxon>fabids</taxon>
        <taxon>Fagales</taxon>
        <taxon>Fagaceae</taxon>
        <taxon>Fagus</taxon>
    </lineage>
</organism>
<dbReference type="Gene3D" id="3.30.70.270">
    <property type="match status" value="2"/>
</dbReference>
<proteinExistence type="predicted"/>
<sequence>MEARDDALIETRAEIKALLLRVSILQADCEVMQTEMDYMWVAQSVGAEATAMLEGYDEGDPIHSIELDLETTKKKEVETFSEYLVRWREKASKMITRLGEKDWVNLMMKGLLLVYFNRMLSAPIMNFEQLCDYGTRIEDAIENGKIEMNERRVTSKKTYGQTSKNTPKPMPLKPLDPTLMPNPIPKGWNLNLHCLYHQKNGHSTYECFRLENDIQDLIDRDIIPKPNPPTMPNIHQNPLPNYQRVPPPNQLNYIEEEEFIFAIDDKGLLMASQKHRDAILGALADKEVPMTTSLEELLSIMGVENTRAVTTFTNKDLPHDGARHNRALYITVECLNAKVPRVLVDNGSTLNVCPLKTTITLGIQEGQLSLSSLILRACNKSSISVIGTFEVPCKTRPVNATVVFHVLNIPTSYNLLLGRAWMYSLGIVPSTLHQTLRLPWKDGILTIIVDGEIMKEEKTAKVETPMVIEPRVALLMEKMGYTPGIGLGKFGQGITEMIKVHTQEATCKYGLGYKEDMKITPKNKKTLNGNFVKTGQSFHVLEEEDTKATKTEVEDWVDCLGPETMQLFDQDGDVLVLEDEEEVEEEFATMITPADGINSNSVFDDPNSVVPNVEQFVVYPFYPINNEHDFNKKDGNKIERVENEIVLINLGTSENPKEIKIGLSLSQEEKQDLMELLKEFQEVFAWSYEDMLGIDLDIAHCIPTLPERPQQSLPKGRFPVATYRCAGRQYDRECPNVFHGRILRVQSDSHDSRRHTKTTFVTEWGIYCYTVMPFGLKNAGATYQRMATTFLHDMMHKEIEVYVDDMIVKSKTREEHPANLQKFFEILRDYKLWLNPHKCTFGVTEGKLLGHMVSSREIEVDPMKIKAILEMPLPKTEKEVRGFLGKLQYISRFISRLTSKCEPIFKLLRSQEDFETIQRYLTNPYVLKPAKLGKLLSLYLSIIDEALRSMLAQEDEDRSEHSIYYLTRVDPPKYLFEKPTLTGKLSRWLILLAEFDLTYIAKNTIKGGGGAIAEFYVGHPANGEALNDDFPKEEILTTEISNLWRMYFDGAANSYGLHLGSGGFACHRGSRSGSLRGLGPNHLSSPKDLEDQRRTPEAISSLCRKVGPKVRQDWKALPVHEEEIDALDNDVYGEKPWFADIQRFMGDGSYPEGADKKDKRAWRLAATQYIICGRVLYRRYEGIHLRCVDEAEAERQINEVHLGVCGPHMNEKMLAKKILKMGFYWTTLEADCVDFVRKFWGIDIIGKITPKMSNGHEYILVAIDYFTKWVEATSYSTVKAKHVTRNMGSNTTDHPHIGLKQTVLSRQPIRMSRSSWRKPSKDIGIGLRTTRCTMGLPYRGNPIFLGVWYGSCFTRRAGGRVLKNGNGSSTPGSGIDERKI</sequence>
<protein>
    <recommendedName>
        <fullName evidence="2">G-patch domain-containing protein</fullName>
    </recommendedName>
</protein>
<dbReference type="InterPro" id="IPR012337">
    <property type="entry name" value="RNaseH-like_sf"/>
</dbReference>